<dbReference type="Proteomes" id="UP000078544">
    <property type="component" value="Unassembled WGS sequence"/>
</dbReference>
<evidence type="ECO:0000313" key="5">
    <source>
        <dbReference type="Proteomes" id="UP000078544"/>
    </source>
</evidence>
<dbReference type="Pfam" id="PF00023">
    <property type="entry name" value="Ank"/>
    <property type="match status" value="1"/>
</dbReference>
<dbReference type="InterPro" id="IPR002110">
    <property type="entry name" value="Ankyrin_rpt"/>
</dbReference>
<dbReference type="EMBL" id="AZGY01000009">
    <property type="protein sequence ID" value="KZZ95240.1"/>
    <property type="molecule type" value="Genomic_DNA"/>
</dbReference>
<dbReference type="InterPro" id="IPR036770">
    <property type="entry name" value="Ankyrin_rpt-contain_sf"/>
</dbReference>
<dbReference type="PROSITE" id="PS50297">
    <property type="entry name" value="ANK_REP_REGION"/>
    <property type="match status" value="5"/>
</dbReference>
<feature type="repeat" description="ANK" evidence="3">
    <location>
        <begin position="96"/>
        <end position="128"/>
    </location>
</feature>
<dbReference type="PANTHER" id="PTHR24198:SF165">
    <property type="entry name" value="ANKYRIN REPEAT-CONTAINING PROTEIN-RELATED"/>
    <property type="match status" value="1"/>
</dbReference>
<evidence type="ECO:0000313" key="4">
    <source>
        <dbReference type="EMBL" id="KZZ95240.1"/>
    </source>
</evidence>
<dbReference type="AlphaFoldDB" id="A0A166P9J9"/>
<proteinExistence type="predicted"/>
<accession>A0A166P9J9</accession>
<dbReference type="PANTHER" id="PTHR24198">
    <property type="entry name" value="ANKYRIN REPEAT AND PROTEIN KINASE DOMAIN-CONTAINING PROTEIN"/>
    <property type="match status" value="1"/>
</dbReference>
<dbReference type="Gene3D" id="1.25.40.20">
    <property type="entry name" value="Ankyrin repeat-containing domain"/>
    <property type="match status" value="3"/>
</dbReference>
<feature type="repeat" description="ANK" evidence="3">
    <location>
        <begin position="129"/>
        <end position="155"/>
    </location>
</feature>
<keyword evidence="1" id="KW-0677">Repeat</keyword>
<dbReference type="Pfam" id="PF12796">
    <property type="entry name" value="Ank_2"/>
    <property type="match status" value="4"/>
</dbReference>
<evidence type="ECO:0000256" key="3">
    <source>
        <dbReference type="PROSITE-ProRule" id="PRU00023"/>
    </source>
</evidence>
<dbReference type="SMART" id="SM00248">
    <property type="entry name" value="ANK"/>
    <property type="match status" value="14"/>
</dbReference>
<gene>
    <name evidence="4" type="ORF">AAL_04471</name>
</gene>
<reference evidence="4 5" key="1">
    <citation type="journal article" date="2016" name="Genome Biol. Evol.">
        <title>Divergent and convergent evolution of fungal pathogenicity.</title>
        <authorList>
            <person name="Shang Y."/>
            <person name="Xiao G."/>
            <person name="Zheng P."/>
            <person name="Cen K."/>
            <person name="Zhan S."/>
            <person name="Wang C."/>
        </authorList>
    </citation>
    <scope>NUCLEOTIDE SEQUENCE [LARGE SCALE GENOMIC DNA]</scope>
    <source>
        <strain evidence="4 5">RCEF 2490</strain>
    </source>
</reference>
<feature type="repeat" description="ANK" evidence="3">
    <location>
        <begin position="31"/>
        <end position="63"/>
    </location>
</feature>
<comment type="caution">
    <text evidence="4">The sequence shown here is derived from an EMBL/GenBank/DDBJ whole genome shotgun (WGS) entry which is preliminary data.</text>
</comment>
<sequence>MELLTAAEEGNLSSLKSILARSGQFHFTSSEGKTALHVAVSQSHTKCVEFLLNVGVSVDAVDHDGNSVLHDATRSRCSETVRMVIKTIHINKKNNKGLTALHIAAQGGYHEVVRLLLEKGSDQTIVYRAGLTALHLAIRNDHLEAVKALLSSDTNQLKGTKDTLLLQAARFACEAIMKLLLDKVPSAFTAKDATRLLREAAGKGNTDVVNLLFSKGAGFDKPAKCETAALTEAVCGRHEDFLKILLREGAANHYDSYREALFREDLHHIGWWKPLMLRWFVDAGLQAHGQHAMFTERLERAIANSHVDLALLLVKAGVPLNLESGYFGTPLRQAAYRGYMEILKALLAGGANVDMGKGPNTPLQAAAISHCSDAAQLLVESGANVVFALHGIWAIALRTATMANFEDLIALLLELNPDFDTHPGERTPPFGHHKANSVALLPVLASTPTLAATFKTLDPVSFLLRLTVGLRRSGHYQDNEQELQLAAWKDHKPTLRKIFEESVGAIDKRHYGVAVSGAASNNNPALVEKLLAKGANVNTVGIHGKSALDWACMDNDENMARLLLRHGADTKCLTEHHKKFIQSL</sequence>
<evidence type="ECO:0000256" key="2">
    <source>
        <dbReference type="ARBA" id="ARBA00023043"/>
    </source>
</evidence>
<protein>
    <submittedName>
        <fullName evidence="4">Ankyrin repeat-containing domain protein</fullName>
    </submittedName>
</protein>
<feature type="repeat" description="ANK" evidence="3">
    <location>
        <begin position="329"/>
        <end position="358"/>
    </location>
</feature>
<evidence type="ECO:0000256" key="1">
    <source>
        <dbReference type="ARBA" id="ARBA00022737"/>
    </source>
</evidence>
<feature type="repeat" description="ANK" evidence="3">
    <location>
        <begin position="543"/>
        <end position="575"/>
    </location>
</feature>
<dbReference type="OrthoDB" id="20872at2759"/>
<dbReference type="SUPFAM" id="SSF48403">
    <property type="entry name" value="Ankyrin repeat"/>
    <property type="match status" value="2"/>
</dbReference>
<keyword evidence="5" id="KW-1185">Reference proteome</keyword>
<organism evidence="4 5">
    <name type="scientific">Moelleriella libera RCEF 2490</name>
    <dbReference type="NCBI Taxonomy" id="1081109"/>
    <lineage>
        <taxon>Eukaryota</taxon>
        <taxon>Fungi</taxon>
        <taxon>Dikarya</taxon>
        <taxon>Ascomycota</taxon>
        <taxon>Pezizomycotina</taxon>
        <taxon>Sordariomycetes</taxon>
        <taxon>Hypocreomycetidae</taxon>
        <taxon>Hypocreales</taxon>
        <taxon>Clavicipitaceae</taxon>
        <taxon>Moelleriella</taxon>
    </lineage>
</organism>
<dbReference type="STRING" id="1081109.A0A166P9J9"/>
<name>A0A166P9J9_9HYPO</name>
<dbReference type="PROSITE" id="PS50088">
    <property type="entry name" value="ANK_REPEAT"/>
    <property type="match status" value="5"/>
</dbReference>
<dbReference type="PRINTS" id="PR01415">
    <property type="entry name" value="ANKYRIN"/>
</dbReference>
<keyword evidence="2 3" id="KW-0040">ANK repeat</keyword>